<reference evidence="1 2" key="1">
    <citation type="submission" date="2020-04" db="EMBL/GenBank/DDBJ databases">
        <authorList>
            <person name="Laetsch R D."/>
            <person name="Stevens L."/>
            <person name="Kumar S."/>
            <person name="Blaxter L. M."/>
        </authorList>
    </citation>
    <scope>NUCLEOTIDE SEQUENCE [LARGE SCALE GENOMIC DNA]</scope>
</reference>
<accession>A0A8S1EZY7</accession>
<gene>
    <name evidence="1" type="ORF">CBOVIS_LOCUS10968</name>
</gene>
<dbReference type="AlphaFoldDB" id="A0A8S1EZY7"/>
<dbReference type="EMBL" id="CADEPM010000008">
    <property type="protein sequence ID" value="CAB3409299.1"/>
    <property type="molecule type" value="Genomic_DNA"/>
</dbReference>
<dbReference type="Proteomes" id="UP000494206">
    <property type="component" value="Unassembled WGS sequence"/>
</dbReference>
<keyword evidence="2" id="KW-1185">Reference proteome</keyword>
<comment type="caution">
    <text evidence="1">The sequence shown here is derived from an EMBL/GenBank/DDBJ whole genome shotgun (WGS) entry which is preliminary data.</text>
</comment>
<protein>
    <submittedName>
        <fullName evidence="1">Uncharacterized protein</fullName>
    </submittedName>
</protein>
<sequence>MLVDVIRTSNVHIMKMVPWLHNRIRIEHSLMADKTQTLSIPQKSFQPKLVAHSSSPSTELRQLSLIASRRLANPPLA</sequence>
<proteinExistence type="predicted"/>
<evidence type="ECO:0000313" key="2">
    <source>
        <dbReference type="Proteomes" id="UP000494206"/>
    </source>
</evidence>
<organism evidence="1 2">
    <name type="scientific">Caenorhabditis bovis</name>
    <dbReference type="NCBI Taxonomy" id="2654633"/>
    <lineage>
        <taxon>Eukaryota</taxon>
        <taxon>Metazoa</taxon>
        <taxon>Ecdysozoa</taxon>
        <taxon>Nematoda</taxon>
        <taxon>Chromadorea</taxon>
        <taxon>Rhabditida</taxon>
        <taxon>Rhabditina</taxon>
        <taxon>Rhabditomorpha</taxon>
        <taxon>Rhabditoidea</taxon>
        <taxon>Rhabditidae</taxon>
        <taxon>Peloderinae</taxon>
        <taxon>Caenorhabditis</taxon>
    </lineage>
</organism>
<evidence type="ECO:0000313" key="1">
    <source>
        <dbReference type="EMBL" id="CAB3409299.1"/>
    </source>
</evidence>
<name>A0A8S1EZY7_9PELO</name>